<feature type="region of interest" description="Disordered" evidence="5">
    <location>
        <begin position="492"/>
        <end position="514"/>
    </location>
</feature>
<feature type="transmembrane region" description="Helical" evidence="6">
    <location>
        <begin position="336"/>
        <end position="357"/>
    </location>
</feature>
<dbReference type="GO" id="GO:0015232">
    <property type="term" value="F:heme transmembrane transporter activity"/>
    <property type="evidence" value="ECO:0007669"/>
    <property type="project" value="TreeGrafter"/>
</dbReference>
<evidence type="ECO:0000256" key="1">
    <source>
        <dbReference type="ARBA" id="ARBA00004141"/>
    </source>
</evidence>
<dbReference type="PROSITE" id="PS50850">
    <property type="entry name" value="MFS"/>
    <property type="match status" value="1"/>
</dbReference>
<comment type="caution">
    <text evidence="8">The sequence shown here is derived from an EMBL/GenBank/DDBJ whole genome shotgun (WGS) entry which is preliminary data.</text>
</comment>
<dbReference type="InterPro" id="IPR036259">
    <property type="entry name" value="MFS_trans_sf"/>
</dbReference>
<dbReference type="GO" id="GO:0020037">
    <property type="term" value="F:heme binding"/>
    <property type="evidence" value="ECO:0007669"/>
    <property type="project" value="TreeGrafter"/>
</dbReference>
<keyword evidence="2 6" id="KW-0812">Transmembrane</keyword>
<reference evidence="8" key="1">
    <citation type="journal article" date="2021" name="Mol. Ecol. Resour.">
        <title>Apolygus lucorum genome provides insights into omnivorousness and mesophyll feeding.</title>
        <authorList>
            <person name="Liu Y."/>
            <person name="Liu H."/>
            <person name="Wang H."/>
            <person name="Huang T."/>
            <person name="Liu B."/>
            <person name="Yang B."/>
            <person name="Yin L."/>
            <person name="Li B."/>
            <person name="Zhang Y."/>
            <person name="Zhang S."/>
            <person name="Jiang F."/>
            <person name="Zhang X."/>
            <person name="Ren Y."/>
            <person name="Wang B."/>
            <person name="Wang S."/>
            <person name="Lu Y."/>
            <person name="Wu K."/>
            <person name="Fan W."/>
            <person name="Wang G."/>
        </authorList>
    </citation>
    <scope>NUCLEOTIDE SEQUENCE</scope>
    <source>
        <strain evidence="8">12Hb</strain>
    </source>
</reference>
<dbReference type="GO" id="GO:0016020">
    <property type="term" value="C:membrane"/>
    <property type="evidence" value="ECO:0007669"/>
    <property type="project" value="UniProtKB-SubCell"/>
</dbReference>
<feature type="transmembrane region" description="Helical" evidence="6">
    <location>
        <begin position="430"/>
        <end position="450"/>
    </location>
</feature>
<keyword evidence="9" id="KW-1185">Reference proteome</keyword>
<dbReference type="InterPro" id="IPR020846">
    <property type="entry name" value="MFS_dom"/>
</dbReference>
<organism evidence="8 9">
    <name type="scientific">Apolygus lucorum</name>
    <name type="common">Small green plant bug</name>
    <name type="synonym">Lygocoris lucorum</name>
    <dbReference type="NCBI Taxonomy" id="248454"/>
    <lineage>
        <taxon>Eukaryota</taxon>
        <taxon>Metazoa</taxon>
        <taxon>Ecdysozoa</taxon>
        <taxon>Arthropoda</taxon>
        <taxon>Hexapoda</taxon>
        <taxon>Insecta</taxon>
        <taxon>Pterygota</taxon>
        <taxon>Neoptera</taxon>
        <taxon>Paraneoptera</taxon>
        <taxon>Hemiptera</taxon>
        <taxon>Heteroptera</taxon>
        <taxon>Panheteroptera</taxon>
        <taxon>Cimicomorpha</taxon>
        <taxon>Miridae</taxon>
        <taxon>Mirini</taxon>
        <taxon>Apolygus</taxon>
    </lineage>
</organism>
<comment type="subcellular location">
    <subcellularLocation>
        <location evidence="1">Membrane</location>
        <topology evidence="1">Multi-pass membrane protein</topology>
    </subcellularLocation>
</comment>
<evidence type="ECO:0000259" key="7">
    <source>
        <dbReference type="PROSITE" id="PS50850"/>
    </source>
</evidence>
<protein>
    <recommendedName>
        <fullName evidence="7">Major facilitator superfamily (MFS) profile domain-containing protein</fullName>
    </recommendedName>
</protein>
<dbReference type="InterPro" id="IPR049680">
    <property type="entry name" value="FLVCR1-2_SLC49-like"/>
</dbReference>
<dbReference type="PANTHER" id="PTHR10924">
    <property type="entry name" value="MAJOR FACILITATOR SUPERFAMILY PROTEIN-RELATED"/>
    <property type="match status" value="1"/>
</dbReference>
<dbReference type="PANTHER" id="PTHR10924:SF4">
    <property type="entry name" value="GH15861P"/>
    <property type="match status" value="1"/>
</dbReference>
<feature type="transmembrane region" description="Helical" evidence="6">
    <location>
        <begin position="74"/>
        <end position="92"/>
    </location>
</feature>
<sequence>MALLLHGTTPLLHEAECGRDVNDIWLVAKPLSTTMNIEKDKGVDANHRRVVSTVDFNSSTKLFDSETRAYKRRWPILMLFVILGIISGFQWIQMSIVQDVLVDYYRVSGLWIEWTATVWSLTALLFAVPGAWAVEKYGLRPVILLCGFFNLFGCVLKSFSSSRESFAMVFVGQTISSLGQAVMFGLPPRLASVWFGSSEVSTASSIGVLGFLLGCALGFVVPPYIVQSNANKDVTKAGIDYLNWTLTGLSAIIFVALMIWFEEKPPKPPSIATLKQNEISTEDKPFLDSLKQLVRNPGYMMLTVAYGINMGIYCAISALLNSFILEFYPNGQKDAGGIGLALCATGTVGIVFFGWLLDRTKKFKEVFAANLCLETFCMIGFSLFIDSGSMIILYIIMGIAGIFAAAIMSIGYEVATELTYPMSEGTSNNVLSATSQIFAVVFTTIFGYILPAVGTIYCLYAFNILLGAGAILIFLMPKKYCRQQANCLPPKNVNPPDSTIPTNQNIPTDPRLNS</sequence>
<feature type="transmembrane region" description="Helical" evidence="6">
    <location>
        <begin position="391"/>
        <end position="410"/>
    </location>
</feature>
<dbReference type="AlphaFoldDB" id="A0A8S9WXF0"/>
<feature type="compositionally biased region" description="Polar residues" evidence="5">
    <location>
        <begin position="495"/>
        <end position="514"/>
    </location>
</feature>
<evidence type="ECO:0000256" key="3">
    <source>
        <dbReference type="ARBA" id="ARBA00022989"/>
    </source>
</evidence>
<keyword evidence="3 6" id="KW-1133">Transmembrane helix</keyword>
<evidence type="ECO:0000256" key="5">
    <source>
        <dbReference type="SAM" id="MobiDB-lite"/>
    </source>
</evidence>
<feature type="domain" description="Major facilitator superfamily (MFS) profile" evidence="7">
    <location>
        <begin position="76"/>
        <end position="481"/>
    </location>
</feature>
<evidence type="ECO:0000256" key="2">
    <source>
        <dbReference type="ARBA" id="ARBA00022692"/>
    </source>
</evidence>
<accession>A0A8S9WXF0</accession>
<dbReference type="Pfam" id="PF07690">
    <property type="entry name" value="MFS_1"/>
    <property type="match status" value="1"/>
</dbReference>
<feature type="transmembrane region" description="Helical" evidence="6">
    <location>
        <begin position="141"/>
        <end position="160"/>
    </location>
</feature>
<dbReference type="Gene3D" id="1.20.1250.20">
    <property type="entry name" value="MFS general substrate transporter like domains"/>
    <property type="match status" value="1"/>
</dbReference>
<evidence type="ECO:0000256" key="4">
    <source>
        <dbReference type="ARBA" id="ARBA00023136"/>
    </source>
</evidence>
<feature type="transmembrane region" description="Helical" evidence="6">
    <location>
        <begin position="166"/>
        <end position="186"/>
    </location>
</feature>
<feature type="transmembrane region" description="Helical" evidence="6">
    <location>
        <begin position="366"/>
        <end position="385"/>
    </location>
</feature>
<dbReference type="Proteomes" id="UP000466442">
    <property type="component" value="Unassembled WGS sequence"/>
</dbReference>
<feature type="transmembrane region" description="Helical" evidence="6">
    <location>
        <begin position="206"/>
        <end position="226"/>
    </location>
</feature>
<proteinExistence type="predicted"/>
<feature type="transmembrane region" description="Helical" evidence="6">
    <location>
        <begin position="299"/>
        <end position="324"/>
    </location>
</feature>
<name>A0A8S9WXF0_APOLU</name>
<dbReference type="EMBL" id="WIXP02000013">
    <property type="protein sequence ID" value="KAF6200914.1"/>
    <property type="molecule type" value="Genomic_DNA"/>
</dbReference>
<evidence type="ECO:0000313" key="8">
    <source>
        <dbReference type="EMBL" id="KAF6200914.1"/>
    </source>
</evidence>
<evidence type="ECO:0000313" key="9">
    <source>
        <dbReference type="Proteomes" id="UP000466442"/>
    </source>
</evidence>
<feature type="transmembrane region" description="Helical" evidence="6">
    <location>
        <begin position="112"/>
        <end position="134"/>
    </location>
</feature>
<feature type="transmembrane region" description="Helical" evidence="6">
    <location>
        <begin position="456"/>
        <end position="476"/>
    </location>
</feature>
<gene>
    <name evidence="8" type="ORF">GE061_005361</name>
</gene>
<evidence type="ECO:0000256" key="6">
    <source>
        <dbReference type="SAM" id="Phobius"/>
    </source>
</evidence>
<dbReference type="InterPro" id="IPR011701">
    <property type="entry name" value="MFS"/>
</dbReference>
<feature type="transmembrane region" description="Helical" evidence="6">
    <location>
        <begin position="241"/>
        <end position="261"/>
    </location>
</feature>
<keyword evidence="4 6" id="KW-0472">Membrane</keyword>
<dbReference type="GO" id="GO:0097037">
    <property type="term" value="P:heme export"/>
    <property type="evidence" value="ECO:0007669"/>
    <property type="project" value="TreeGrafter"/>
</dbReference>
<dbReference type="SUPFAM" id="SSF103473">
    <property type="entry name" value="MFS general substrate transporter"/>
    <property type="match status" value="1"/>
</dbReference>
<dbReference type="OrthoDB" id="422206at2759"/>